<dbReference type="GO" id="GO:0003677">
    <property type="term" value="F:DNA binding"/>
    <property type="evidence" value="ECO:0007669"/>
    <property type="project" value="UniProtKB-KW"/>
</dbReference>
<dbReference type="PROSITE" id="PS50995">
    <property type="entry name" value="HTH_MARR_2"/>
    <property type="match status" value="1"/>
</dbReference>
<evidence type="ECO:0000256" key="2">
    <source>
        <dbReference type="ARBA" id="ARBA00023125"/>
    </source>
</evidence>
<dbReference type="Pfam" id="PF01047">
    <property type="entry name" value="MarR"/>
    <property type="match status" value="1"/>
</dbReference>
<sequence length="155" mass="17014">MGGAGGRGMSGPAPRWAERPPAFPHLVKWVEMAVRARVDRAIRPHPVSTVQLLLLVMLEELGEATSAQLARTMQLTPQAMTTLLKPLAERGLIARTPDPTHRRRVLLRLANEGRALLADIRRSTTEVEESLLAALSPAERVQLHALLMRVATSLI</sequence>
<dbReference type="OrthoDB" id="511972at2"/>
<evidence type="ECO:0000259" key="4">
    <source>
        <dbReference type="PROSITE" id="PS50995"/>
    </source>
</evidence>
<proteinExistence type="predicted"/>
<keyword evidence="2" id="KW-0238">DNA-binding</keyword>
<dbReference type="PANTHER" id="PTHR42756">
    <property type="entry name" value="TRANSCRIPTIONAL REGULATOR, MARR"/>
    <property type="match status" value="1"/>
</dbReference>
<evidence type="ECO:0000313" key="6">
    <source>
        <dbReference type="Proteomes" id="UP000309138"/>
    </source>
</evidence>
<feature type="domain" description="HTH marR-type" evidence="4">
    <location>
        <begin position="23"/>
        <end position="152"/>
    </location>
</feature>
<accession>A0A4V5PYD1</accession>
<evidence type="ECO:0000313" key="5">
    <source>
        <dbReference type="EMBL" id="TKD50668.1"/>
    </source>
</evidence>
<dbReference type="InterPro" id="IPR036388">
    <property type="entry name" value="WH-like_DNA-bd_sf"/>
</dbReference>
<dbReference type="EMBL" id="SWKR01000002">
    <property type="protein sequence ID" value="TKD50668.1"/>
    <property type="molecule type" value="Genomic_DNA"/>
</dbReference>
<protein>
    <submittedName>
        <fullName evidence="5">MarR family transcriptional regulator</fullName>
    </submittedName>
</protein>
<keyword evidence="6" id="KW-1185">Reference proteome</keyword>
<gene>
    <name evidence="5" type="ORF">FBR43_07705</name>
</gene>
<keyword evidence="3" id="KW-0804">Transcription</keyword>
<dbReference type="GO" id="GO:0003700">
    <property type="term" value="F:DNA-binding transcription factor activity"/>
    <property type="evidence" value="ECO:0007669"/>
    <property type="project" value="InterPro"/>
</dbReference>
<keyword evidence="1" id="KW-0805">Transcription regulation</keyword>
<dbReference type="Gene3D" id="1.10.10.10">
    <property type="entry name" value="Winged helix-like DNA-binding domain superfamily/Winged helix DNA-binding domain"/>
    <property type="match status" value="1"/>
</dbReference>
<dbReference type="Proteomes" id="UP000309138">
    <property type="component" value="Unassembled WGS sequence"/>
</dbReference>
<reference evidence="5 6" key="1">
    <citation type="submission" date="2019-04" db="EMBL/GenBank/DDBJ databases">
        <authorList>
            <person name="Yang Y."/>
            <person name="Wei D."/>
        </authorList>
    </citation>
    <scope>NUCLEOTIDE SEQUENCE [LARGE SCALE GENOMIC DNA]</scope>
    <source>
        <strain evidence="5 6">L-1-4w-11</strain>
    </source>
</reference>
<evidence type="ECO:0000256" key="3">
    <source>
        <dbReference type="ARBA" id="ARBA00023163"/>
    </source>
</evidence>
<organism evidence="5 6">
    <name type="scientific">Sphingomonas baiyangensis</name>
    <dbReference type="NCBI Taxonomy" id="2572576"/>
    <lineage>
        <taxon>Bacteria</taxon>
        <taxon>Pseudomonadati</taxon>
        <taxon>Pseudomonadota</taxon>
        <taxon>Alphaproteobacteria</taxon>
        <taxon>Sphingomonadales</taxon>
        <taxon>Sphingomonadaceae</taxon>
        <taxon>Sphingomonas</taxon>
    </lineage>
</organism>
<dbReference type="SUPFAM" id="SSF46785">
    <property type="entry name" value="Winged helix' DNA-binding domain"/>
    <property type="match status" value="1"/>
</dbReference>
<dbReference type="InterPro" id="IPR036390">
    <property type="entry name" value="WH_DNA-bd_sf"/>
</dbReference>
<dbReference type="InterPro" id="IPR000835">
    <property type="entry name" value="HTH_MarR-typ"/>
</dbReference>
<dbReference type="AlphaFoldDB" id="A0A4V5PYD1"/>
<dbReference type="PANTHER" id="PTHR42756:SF1">
    <property type="entry name" value="TRANSCRIPTIONAL REPRESSOR OF EMRAB OPERON"/>
    <property type="match status" value="1"/>
</dbReference>
<dbReference type="SMART" id="SM00347">
    <property type="entry name" value="HTH_MARR"/>
    <property type="match status" value="1"/>
</dbReference>
<evidence type="ECO:0000256" key="1">
    <source>
        <dbReference type="ARBA" id="ARBA00023015"/>
    </source>
</evidence>
<comment type="caution">
    <text evidence="5">The sequence shown here is derived from an EMBL/GenBank/DDBJ whole genome shotgun (WGS) entry which is preliminary data.</text>
</comment>
<name>A0A4V5PYD1_9SPHN</name>
<dbReference type="PRINTS" id="PR00598">
    <property type="entry name" value="HTHMARR"/>
</dbReference>